<dbReference type="NCBIfam" id="TIGR00229">
    <property type="entry name" value="sensory_box"/>
    <property type="match status" value="1"/>
</dbReference>
<dbReference type="FunFam" id="3.30.450.40:FF:000035">
    <property type="entry name" value="PAS sensor protein"/>
    <property type="match status" value="1"/>
</dbReference>
<proteinExistence type="predicted"/>
<evidence type="ECO:0000313" key="4">
    <source>
        <dbReference type="Proteomes" id="UP000272474"/>
    </source>
</evidence>
<keyword evidence="4" id="KW-1185">Reference proteome</keyword>
<reference evidence="3 4" key="1">
    <citation type="journal article" date="2014" name="Int. J. Syst. Evol. Microbiol.">
        <title>Streptomyces hoynatensis sp. nov., isolated from deep marine sediment.</title>
        <authorList>
            <person name="Veyisoglu A."/>
            <person name="Sahin N."/>
        </authorList>
    </citation>
    <scope>NUCLEOTIDE SEQUENCE [LARGE SCALE GENOMIC DNA]</scope>
    <source>
        <strain evidence="3 4">KCTC 29097</strain>
    </source>
</reference>
<dbReference type="Pfam" id="PF13581">
    <property type="entry name" value="HATPase_c_2"/>
    <property type="match status" value="1"/>
</dbReference>
<organism evidence="3 4">
    <name type="scientific">Streptomyces hoynatensis</name>
    <dbReference type="NCBI Taxonomy" id="1141874"/>
    <lineage>
        <taxon>Bacteria</taxon>
        <taxon>Bacillati</taxon>
        <taxon>Actinomycetota</taxon>
        <taxon>Actinomycetes</taxon>
        <taxon>Kitasatosporales</taxon>
        <taxon>Streptomycetaceae</taxon>
        <taxon>Streptomyces</taxon>
    </lineage>
</organism>
<dbReference type="PROSITE" id="PS50112">
    <property type="entry name" value="PAS"/>
    <property type="match status" value="1"/>
</dbReference>
<dbReference type="Gene3D" id="3.60.40.10">
    <property type="entry name" value="PPM-type phosphatase domain"/>
    <property type="match status" value="1"/>
</dbReference>
<dbReference type="CDD" id="cd00130">
    <property type="entry name" value="PAS"/>
    <property type="match status" value="1"/>
</dbReference>
<dbReference type="SUPFAM" id="SSF55785">
    <property type="entry name" value="PYP-like sensor domain (PAS domain)"/>
    <property type="match status" value="1"/>
</dbReference>
<dbReference type="Gene3D" id="3.30.450.20">
    <property type="entry name" value="PAS domain"/>
    <property type="match status" value="1"/>
</dbReference>
<dbReference type="SUPFAM" id="SSF55874">
    <property type="entry name" value="ATPase domain of HSP90 chaperone/DNA topoisomerase II/histidine kinase"/>
    <property type="match status" value="1"/>
</dbReference>
<dbReference type="InterPro" id="IPR036457">
    <property type="entry name" value="PPM-type-like_dom_sf"/>
</dbReference>
<evidence type="ECO:0000259" key="2">
    <source>
        <dbReference type="PROSITE" id="PS50112"/>
    </source>
</evidence>
<dbReference type="CDD" id="cd16936">
    <property type="entry name" value="HATPase_RsbW-like"/>
    <property type="match status" value="1"/>
</dbReference>
<dbReference type="SMART" id="SM00065">
    <property type="entry name" value="GAF"/>
    <property type="match status" value="1"/>
</dbReference>
<dbReference type="SMART" id="SM00091">
    <property type="entry name" value="PAS"/>
    <property type="match status" value="1"/>
</dbReference>
<keyword evidence="1" id="KW-0378">Hydrolase</keyword>
<feature type="domain" description="PAS" evidence="2">
    <location>
        <begin position="19"/>
        <end position="88"/>
    </location>
</feature>
<dbReference type="Proteomes" id="UP000272474">
    <property type="component" value="Unassembled WGS sequence"/>
</dbReference>
<dbReference type="Pfam" id="PF08448">
    <property type="entry name" value="PAS_4"/>
    <property type="match status" value="1"/>
</dbReference>
<dbReference type="PANTHER" id="PTHR43156">
    <property type="entry name" value="STAGE II SPORULATION PROTEIN E-RELATED"/>
    <property type="match status" value="1"/>
</dbReference>
<dbReference type="EMBL" id="RBAL01000011">
    <property type="protein sequence ID" value="RKN40039.1"/>
    <property type="molecule type" value="Genomic_DNA"/>
</dbReference>
<evidence type="ECO:0000256" key="1">
    <source>
        <dbReference type="ARBA" id="ARBA00022801"/>
    </source>
</evidence>
<dbReference type="Gene3D" id="3.30.565.10">
    <property type="entry name" value="Histidine kinase-like ATPase, C-terminal domain"/>
    <property type="match status" value="1"/>
</dbReference>
<dbReference type="GO" id="GO:0016791">
    <property type="term" value="F:phosphatase activity"/>
    <property type="evidence" value="ECO:0007669"/>
    <property type="project" value="TreeGrafter"/>
</dbReference>
<dbReference type="AlphaFoldDB" id="A0A3A9YW74"/>
<dbReference type="InterPro" id="IPR036890">
    <property type="entry name" value="HATPase_C_sf"/>
</dbReference>
<dbReference type="Pfam" id="PF01590">
    <property type="entry name" value="GAF"/>
    <property type="match status" value="1"/>
</dbReference>
<dbReference type="InterPro" id="IPR003018">
    <property type="entry name" value="GAF"/>
</dbReference>
<dbReference type="OrthoDB" id="118142at2"/>
<dbReference type="PANTHER" id="PTHR43156:SF2">
    <property type="entry name" value="STAGE II SPORULATION PROTEIN E"/>
    <property type="match status" value="1"/>
</dbReference>
<dbReference type="InterPro" id="IPR035965">
    <property type="entry name" value="PAS-like_dom_sf"/>
</dbReference>
<dbReference type="RefSeq" id="WP_120681388.1">
    <property type="nucleotide sequence ID" value="NZ_RBAL01000011.1"/>
</dbReference>
<dbReference type="InterPro" id="IPR001932">
    <property type="entry name" value="PPM-type_phosphatase-like_dom"/>
</dbReference>
<protein>
    <submittedName>
        <fullName evidence="3">GAF domain-containing protein</fullName>
    </submittedName>
</protein>
<sequence length="692" mass="73456">MTGPRSAPPAGPGPDPRFDAAVLRALFGQSPMGLHILDTELRVVRFNTAAPGMRGYALDSAVGHTWAELGLEGAETVQRMLRRVLERGEPVLEYPYTHHAPHYDRPHRMYLSAYRLQEPGGEVLGVAVTVADRTDRDRYREGLQLVNDAGHRIGTSLDVFRTAQELADTAASALADLVAVEVLDAVVQGDAPGPGPLPHPLALRRAGFAHAPGVEAGGGVPLGQAWVLRPGTPHAQALADLRPRLVPRLGAGDPWPTHDPEGARQDRGPGMHSLIAAPLTARGVLLGLAAFHRTGDSPAFDEEDLAVATELAGRTALCLDNARLYTREHSLAALVRRRMLPTRLPAHSAVETAHTYLPGHASGTWYDVLPLSGARVGLVTGEVVAEGLSAVTVMGRLRAAVGALAALDLDPGELLHRLHGLTTRLSVELAPTGTAPDPLRAGCLLAIYDPVTTRCTLAAADHPPPLLLPPDGPARPVDLAAGPPLGQGAPDYPTTPLDLPKGSVLALHNSAWPPHAPRMLSAAVTRHRDAPLQTACDTAGSKLFPRSPAKDALLLLARTRRLGADRTVFWELENGPTSPAAARRLATRRLTAWGLEELAFTTELIVSELVTNAMRYAQGSIGLRLIRETALICEVSDGSSTAAHLRQAADEQEGGRGLFLVAQLATAWGTRFNAHGKTIWAEQPLPTDTGPP</sequence>
<dbReference type="InterPro" id="IPR013656">
    <property type="entry name" value="PAS_4"/>
</dbReference>
<dbReference type="InterPro" id="IPR003594">
    <property type="entry name" value="HATPase_dom"/>
</dbReference>
<dbReference type="Gene3D" id="3.30.450.40">
    <property type="match status" value="1"/>
</dbReference>
<dbReference type="InterPro" id="IPR029016">
    <property type="entry name" value="GAF-like_dom_sf"/>
</dbReference>
<dbReference type="InterPro" id="IPR000014">
    <property type="entry name" value="PAS"/>
</dbReference>
<dbReference type="InterPro" id="IPR052016">
    <property type="entry name" value="Bact_Sigma-Reg"/>
</dbReference>
<comment type="caution">
    <text evidence="3">The sequence shown here is derived from an EMBL/GenBank/DDBJ whole genome shotgun (WGS) entry which is preliminary data.</text>
</comment>
<dbReference type="FunFam" id="3.30.565.10:FF:000028">
    <property type="entry name" value="PAS sensor protein"/>
    <property type="match status" value="1"/>
</dbReference>
<dbReference type="Pfam" id="PF07228">
    <property type="entry name" value="SpoIIE"/>
    <property type="match status" value="1"/>
</dbReference>
<dbReference type="SUPFAM" id="SSF55781">
    <property type="entry name" value="GAF domain-like"/>
    <property type="match status" value="1"/>
</dbReference>
<evidence type="ECO:0000313" key="3">
    <source>
        <dbReference type="EMBL" id="RKN40039.1"/>
    </source>
</evidence>
<gene>
    <name evidence="3" type="ORF">D7294_19145</name>
</gene>
<accession>A0A3A9YW74</accession>
<name>A0A3A9YW74_9ACTN</name>